<dbReference type="AlphaFoldDB" id="A0A1H7FBF4"/>
<reference evidence="8" key="1">
    <citation type="submission" date="2016-10" db="EMBL/GenBank/DDBJ databases">
        <authorList>
            <person name="Varghese N."/>
            <person name="Submissions S."/>
        </authorList>
    </citation>
    <scope>NUCLEOTIDE SEQUENCE [LARGE SCALE GENOMIC DNA]</scope>
    <source>
        <strain evidence="8">DSM 44675</strain>
    </source>
</reference>
<keyword evidence="2 5" id="KW-0812">Transmembrane</keyword>
<dbReference type="GO" id="GO:0016020">
    <property type="term" value="C:membrane"/>
    <property type="evidence" value="ECO:0007669"/>
    <property type="project" value="UniProtKB-SubCell"/>
</dbReference>
<sequence length="165" mass="17270">MVRVWIRIVSLFARIGLAAVWLISGVLKAADPAGTVIAVRAYQLLPESLVRPMANTLPFLEIALGLLLLIGLGVRLAAIASALLLVVLIGVIASVWARGLSIDCGCFGGGGAADVDGWDYAREIARDVGFLALAGWLTVFPRSPFALGPGSRPALSVPAQHEMAE</sequence>
<comment type="subcellular location">
    <subcellularLocation>
        <location evidence="1">Membrane</location>
        <topology evidence="1">Multi-pass membrane protein</topology>
    </subcellularLocation>
</comment>
<dbReference type="Proteomes" id="UP000198677">
    <property type="component" value="Unassembled WGS sequence"/>
</dbReference>
<evidence type="ECO:0000256" key="1">
    <source>
        <dbReference type="ARBA" id="ARBA00004141"/>
    </source>
</evidence>
<accession>A0A1H7FBF4</accession>
<feature type="domain" description="Methylamine utilisation protein MauE" evidence="6">
    <location>
        <begin position="8"/>
        <end position="139"/>
    </location>
</feature>
<gene>
    <name evidence="7" type="ORF">SAMN05444583_10145</name>
</gene>
<evidence type="ECO:0000313" key="7">
    <source>
        <dbReference type="EMBL" id="SEK20545.1"/>
    </source>
</evidence>
<keyword evidence="3 5" id="KW-1133">Transmembrane helix</keyword>
<keyword evidence="4 5" id="KW-0472">Membrane</keyword>
<name>A0A1H7FBF4_9NOCA</name>
<keyword evidence="8" id="KW-1185">Reference proteome</keyword>
<dbReference type="Pfam" id="PF07291">
    <property type="entry name" value="MauE"/>
    <property type="match status" value="1"/>
</dbReference>
<dbReference type="EMBL" id="FOAW01000001">
    <property type="protein sequence ID" value="SEK20545.1"/>
    <property type="molecule type" value="Genomic_DNA"/>
</dbReference>
<organism evidence="7 8">
    <name type="scientific">Rhodococcus maanshanensis</name>
    <dbReference type="NCBI Taxonomy" id="183556"/>
    <lineage>
        <taxon>Bacteria</taxon>
        <taxon>Bacillati</taxon>
        <taxon>Actinomycetota</taxon>
        <taxon>Actinomycetes</taxon>
        <taxon>Mycobacteriales</taxon>
        <taxon>Nocardiaceae</taxon>
        <taxon>Rhodococcus</taxon>
    </lineage>
</organism>
<proteinExistence type="predicted"/>
<protein>
    <submittedName>
        <fullName evidence="7">Methylamine utilisation protein MauE</fullName>
    </submittedName>
</protein>
<dbReference type="UniPathway" id="UPA00895"/>
<dbReference type="GO" id="GO:0030416">
    <property type="term" value="P:methylamine metabolic process"/>
    <property type="evidence" value="ECO:0007669"/>
    <property type="project" value="InterPro"/>
</dbReference>
<evidence type="ECO:0000313" key="8">
    <source>
        <dbReference type="Proteomes" id="UP000198677"/>
    </source>
</evidence>
<feature type="transmembrane region" description="Helical" evidence="5">
    <location>
        <begin position="53"/>
        <end position="70"/>
    </location>
</feature>
<evidence type="ECO:0000256" key="3">
    <source>
        <dbReference type="ARBA" id="ARBA00022989"/>
    </source>
</evidence>
<dbReference type="InterPro" id="IPR009908">
    <property type="entry name" value="Methylamine_util_MauE"/>
</dbReference>
<evidence type="ECO:0000256" key="4">
    <source>
        <dbReference type="ARBA" id="ARBA00023136"/>
    </source>
</evidence>
<evidence type="ECO:0000256" key="2">
    <source>
        <dbReference type="ARBA" id="ARBA00022692"/>
    </source>
</evidence>
<evidence type="ECO:0000259" key="6">
    <source>
        <dbReference type="Pfam" id="PF07291"/>
    </source>
</evidence>
<feature type="transmembrane region" description="Helical" evidence="5">
    <location>
        <begin position="77"/>
        <end position="97"/>
    </location>
</feature>
<evidence type="ECO:0000256" key="5">
    <source>
        <dbReference type="SAM" id="Phobius"/>
    </source>
</evidence>